<name>A0A4Q9M277_9MICR</name>
<comment type="caution">
    <text evidence="1">The sequence shown here is derived from an EMBL/GenBank/DDBJ whole genome shotgun (WGS) entry which is preliminary data.</text>
</comment>
<dbReference type="EMBL" id="PITK01000015">
    <property type="protein sequence ID" value="TBU20854.1"/>
    <property type="molecule type" value="Genomic_DNA"/>
</dbReference>
<gene>
    <name evidence="1" type="ORF">CWI38_0015p0020</name>
</gene>
<organism evidence="1 2">
    <name type="scientific">Hamiltosporidium tvaerminnensis</name>
    <dbReference type="NCBI Taxonomy" id="1176355"/>
    <lineage>
        <taxon>Eukaryota</taxon>
        <taxon>Fungi</taxon>
        <taxon>Fungi incertae sedis</taxon>
        <taxon>Microsporidia</taxon>
        <taxon>Dubosqiidae</taxon>
        <taxon>Hamiltosporidium</taxon>
    </lineage>
</organism>
<accession>A0A4Q9M277</accession>
<dbReference type="AlphaFoldDB" id="A0A4Q9M277"/>
<protein>
    <submittedName>
        <fullName evidence="1">Uncharacterized protein</fullName>
    </submittedName>
</protein>
<proteinExistence type="predicted"/>
<dbReference type="Proteomes" id="UP000292282">
    <property type="component" value="Unassembled WGS sequence"/>
</dbReference>
<keyword evidence="2" id="KW-1185">Reference proteome</keyword>
<evidence type="ECO:0000313" key="2">
    <source>
        <dbReference type="Proteomes" id="UP000292282"/>
    </source>
</evidence>
<reference evidence="1 2" key="1">
    <citation type="submission" date="2017-12" db="EMBL/GenBank/DDBJ databases">
        <authorList>
            <person name="Pombert J.-F."/>
            <person name="Haag K.L."/>
            <person name="Ebert D."/>
        </authorList>
    </citation>
    <scope>NUCLEOTIDE SEQUENCE [LARGE SCALE GENOMIC DNA]</scope>
    <source>
        <strain evidence="1">IL-G-3</strain>
    </source>
</reference>
<dbReference type="VEuPathDB" id="MicrosporidiaDB:CWI38_0015p0020"/>
<evidence type="ECO:0000313" key="1">
    <source>
        <dbReference type="EMBL" id="TBU20854.1"/>
    </source>
</evidence>
<sequence>MENENFNQIYILLKNVKLIHINDSLRGFKNIRIRPGEEHCSAMFRIESILVSRRLYRVATNCSKIFGNDYTSWHNEEEIYENELRRLNFSKTLNQNSE</sequence>